<dbReference type="NCBIfam" id="TIGR01930">
    <property type="entry name" value="AcCoA-C-Actrans"/>
    <property type="match status" value="1"/>
</dbReference>
<dbReference type="InterPro" id="IPR020617">
    <property type="entry name" value="Thiolase_C"/>
</dbReference>
<dbReference type="InterPro" id="IPR016039">
    <property type="entry name" value="Thiolase-like"/>
</dbReference>
<evidence type="ECO:0000256" key="5">
    <source>
        <dbReference type="RuleBase" id="RU003557"/>
    </source>
</evidence>
<evidence type="ECO:0000256" key="1">
    <source>
        <dbReference type="ARBA" id="ARBA00010982"/>
    </source>
</evidence>
<dbReference type="GO" id="GO:0016747">
    <property type="term" value="F:acyltransferase activity, transferring groups other than amino-acyl groups"/>
    <property type="evidence" value="ECO:0007669"/>
    <property type="project" value="InterPro"/>
</dbReference>
<accession>A0A3A6WHK7</accession>
<evidence type="ECO:0000313" key="8">
    <source>
        <dbReference type="EMBL" id="RJY49751.1"/>
    </source>
</evidence>
<keyword evidence="2 5" id="KW-0808">Transferase</keyword>
<reference evidence="8 9" key="1">
    <citation type="submission" date="2018-09" db="EMBL/GenBank/DDBJ databases">
        <title>Genome sequence of Veillonella atypica isolated from periodontal Korean patients.</title>
        <authorList>
            <person name="Lee J.-H."/>
            <person name="Moon J.-H."/>
            <person name="Shin S.-Y."/>
        </authorList>
    </citation>
    <scope>NUCLEOTIDE SEQUENCE [LARGE SCALE GENOMIC DNA]</scope>
    <source>
        <strain evidence="8 9">KHUD_V1</strain>
    </source>
</reference>
<dbReference type="AlphaFoldDB" id="A0A3A6WHK7"/>
<dbReference type="Pfam" id="PF00108">
    <property type="entry name" value="Thiolase_N"/>
    <property type="match status" value="1"/>
</dbReference>
<feature type="domain" description="Thiolase N-terminal" evidence="6">
    <location>
        <begin position="3"/>
        <end position="245"/>
    </location>
</feature>
<dbReference type="RefSeq" id="WP_119982994.1">
    <property type="nucleotide sequence ID" value="NZ_QXZZ01000037.1"/>
</dbReference>
<dbReference type="PANTHER" id="PTHR18919:SF140">
    <property type="entry name" value="ACETYL-COA C-ACETYLTRANSFERASE (ACETOACETYL-COA THIOLASE) (ACAB-5)"/>
    <property type="match status" value="1"/>
</dbReference>
<name>A0A3A6WHK7_9FIRM</name>
<dbReference type="InterPro" id="IPR020613">
    <property type="entry name" value="Thiolase_CS"/>
</dbReference>
<gene>
    <name evidence="8" type="ORF">D2965_09255</name>
</gene>
<evidence type="ECO:0000256" key="3">
    <source>
        <dbReference type="ARBA" id="ARBA00023315"/>
    </source>
</evidence>
<dbReference type="Gene3D" id="3.40.47.10">
    <property type="match status" value="1"/>
</dbReference>
<keyword evidence="3 5" id="KW-0012">Acyltransferase</keyword>
<dbReference type="Proteomes" id="UP000277803">
    <property type="component" value="Unassembled WGS sequence"/>
</dbReference>
<evidence type="ECO:0000256" key="4">
    <source>
        <dbReference type="ARBA" id="ARBA00030755"/>
    </source>
</evidence>
<dbReference type="Pfam" id="PF02803">
    <property type="entry name" value="Thiolase_C"/>
    <property type="match status" value="1"/>
</dbReference>
<protein>
    <recommendedName>
        <fullName evidence="4">Acetoacetyl-CoA thiolase</fullName>
    </recommendedName>
</protein>
<comment type="caution">
    <text evidence="8">The sequence shown here is derived from an EMBL/GenBank/DDBJ whole genome shotgun (WGS) entry which is preliminary data.</text>
</comment>
<dbReference type="PANTHER" id="PTHR18919">
    <property type="entry name" value="ACETYL-COA C-ACYLTRANSFERASE"/>
    <property type="match status" value="1"/>
</dbReference>
<comment type="similarity">
    <text evidence="1 5">Belongs to the thiolase-like superfamily. Thiolase family.</text>
</comment>
<evidence type="ECO:0000313" key="9">
    <source>
        <dbReference type="Proteomes" id="UP000277803"/>
    </source>
</evidence>
<dbReference type="PIRSF" id="PIRSF000429">
    <property type="entry name" value="Ac-CoA_Ac_transf"/>
    <property type="match status" value="1"/>
</dbReference>
<dbReference type="EMBL" id="QXZZ01000037">
    <property type="protein sequence ID" value="RJY49751.1"/>
    <property type="molecule type" value="Genomic_DNA"/>
</dbReference>
<dbReference type="CDD" id="cd00751">
    <property type="entry name" value="thiolase"/>
    <property type="match status" value="1"/>
</dbReference>
<dbReference type="PROSITE" id="PS00737">
    <property type="entry name" value="THIOLASE_2"/>
    <property type="match status" value="1"/>
</dbReference>
<dbReference type="SUPFAM" id="SSF53901">
    <property type="entry name" value="Thiolase-like"/>
    <property type="match status" value="2"/>
</dbReference>
<evidence type="ECO:0000259" key="6">
    <source>
        <dbReference type="Pfam" id="PF00108"/>
    </source>
</evidence>
<dbReference type="InterPro" id="IPR002155">
    <property type="entry name" value="Thiolase"/>
</dbReference>
<evidence type="ECO:0000259" key="7">
    <source>
        <dbReference type="Pfam" id="PF02803"/>
    </source>
</evidence>
<proteinExistence type="inferred from homology"/>
<sequence length="368" mass="39509">MPVFIHNGLRTPIGVVNGQYKSIRPELLGAKVLNQLFDTINASSLDAIFCGNAVGTGGNIARLMGLYSHLPNTIPAVTVDMQCASGMMSVEMAYAHIASGMMDTVIAGGIESSSLQPLRTYADHDDRSGDYMVAQFAPNEISPLAMLEGAERTMIKHCVGVEELNPYIIRSHQCAQHAREQGILSPYILDIEIDGKCCIDESIRPSMNEKLLNRMKPLLGPNSITTAGNACLTHDGAAFVTLSSQEGPFRIAHAMPWAGEPLYSPEGALLSTKKILDVTGLSSTEIDVFEWNEAFAVISALFGREYPNLIDRYNMLGGALAYGHPYGCSGAMLLIHCMAALEYCNGHYGLCAIAGAGGTGTAMIIERM</sequence>
<organism evidence="8 9">
    <name type="scientific">Veillonella atypica</name>
    <dbReference type="NCBI Taxonomy" id="39777"/>
    <lineage>
        <taxon>Bacteria</taxon>
        <taxon>Bacillati</taxon>
        <taxon>Bacillota</taxon>
        <taxon>Negativicutes</taxon>
        <taxon>Veillonellales</taxon>
        <taxon>Veillonellaceae</taxon>
        <taxon>Veillonella</taxon>
    </lineage>
</organism>
<feature type="domain" description="Thiolase C-terminal" evidence="7">
    <location>
        <begin position="268"/>
        <end position="367"/>
    </location>
</feature>
<dbReference type="InterPro" id="IPR020616">
    <property type="entry name" value="Thiolase_N"/>
</dbReference>
<evidence type="ECO:0000256" key="2">
    <source>
        <dbReference type="ARBA" id="ARBA00022679"/>
    </source>
</evidence>